<dbReference type="PANTHER" id="PTHR12468:SF2">
    <property type="entry name" value="GPI MANNOSYLTRANSFERASE 2"/>
    <property type="match status" value="1"/>
</dbReference>
<feature type="region of interest" description="Disordered" evidence="10">
    <location>
        <begin position="1"/>
        <end position="28"/>
    </location>
</feature>
<feature type="transmembrane region" description="Helical" evidence="11">
    <location>
        <begin position="183"/>
        <end position="201"/>
    </location>
</feature>
<feature type="domain" description="Glycosyltransferase RgtA/B/C/D-like" evidence="12">
    <location>
        <begin position="115"/>
        <end position="240"/>
    </location>
</feature>
<keyword evidence="9 11" id="KW-0472">Membrane</keyword>
<evidence type="ECO:0000256" key="7">
    <source>
        <dbReference type="ARBA" id="ARBA00022824"/>
    </source>
</evidence>
<keyword evidence="5" id="KW-0808">Transferase</keyword>
<feature type="compositionally biased region" description="Pro residues" evidence="10">
    <location>
        <begin position="1"/>
        <end position="11"/>
    </location>
</feature>
<keyword evidence="8 11" id="KW-1133">Transmembrane helix</keyword>
<evidence type="ECO:0000259" key="12">
    <source>
        <dbReference type="Pfam" id="PF13231"/>
    </source>
</evidence>
<comment type="subcellular location">
    <subcellularLocation>
        <location evidence="1">Endoplasmic reticulum membrane</location>
        <topology evidence="1">Multi-pass membrane protein</topology>
    </subcellularLocation>
</comment>
<reference evidence="14 15" key="2">
    <citation type="submission" date="2016-09" db="EMBL/GenBank/DDBJ databases">
        <title>Streptomyces fradiae DSM40063, a candidate organism with high potential of specific P450 cytochromes.</title>
        <authorList>
            <person name="Grumaz C."/>
            <person name="Vainshtein Y."/>
            <person name="Kirstahler P."/>
            <person name="Sohn K."/>
        </authorList>
    </citation>
    <scope>NUCLEOTIDE SEQUENCE [LARGE SCALE GENOMIC DNA]</scope>
    <source>
        <strain evidence="14 15">DSM 40063</strain>
    </source>
</reference>
<dbReference type="PANTHER" id="PTHR12468">
    <property type="entry name" value="GPI MANNOSYLTRANSFERASE 2"/>
    <property type="match status" value="1"/>
</dbReference>
<evidence type="ECO:0000256" key="9">
    <source>
        <dbReference type="ARBA" id="ARBA00023136"/>
    </source>
</evidence>
<dbReference type="GO" id="GO:0004376">
    <property type="term" value="F:GPI mannosyltransferase activity"/>
    <property type="evidence" value="ECO:0007669"/>
    <property type="project" value="InterPro"/>
</dbReference>
<dbReference type="GO" id="GO:0006506">
    <property type="term" value="P:GPI anchor biosynthetic process"/>
    <property type="evidence" value="ECO:0007669"/>
    <property type="project" value="UniProtKB-UniPathway"/>
</dbReference>
<evidence type="ECO:0000313" key="13">
    <source>
        <dbReference type="EMBL" id="KAF0649792.1"/>
    </source>
</evidence>
<sequence length="420" mass="44366">MPPVHTEPSPAPQAGARAHRRRTSRTPTGTESFLLRLRSAAARAWPALLAYVAVRCLGVAAVALRAGDDGPGLGTLLADRYDAVYYTHIADFGYAAPMTDSCTVQGPLCKYAFFPLYPALIRAGSALLPLSSAQVAWGVAVVAALLAAWGVYAVVERVAGRRAAVVATVLWGIAPHAMVESMAYTEPVFTALCAWALYAALSHRWVAAGVLASLAGLTRPSGSAVVAAVVIAALWALFTSRRRAARGGDGPRSDRTGPLLAAVAVAPLGWFAWFGWVGYRAGHWRGYFEVQEKWGSTFDGGSFTLHRVADVFLKLPLNLNTAVGAATVVASLVLFAVCVQQRQPVVLLVYAGMLLLIAVGGAGYFHSKARFLLPAFPLLVPLARALAAARPSTLYTVLGTAVGLSTAYGVYLMLVWPHSP</sequence>
<dbReference type="GO" id="GO:0016020">
    <property type="term" value="C:membrane"/>
    <property type="evidence" value="ECO:0007669"/>
    <property type="project" value="GOC"/>
</dbReference>
<evidence type="ECO:0000256" key="2">
    <source>
        <dbReference type="ARBA" id="ARBA00004687"/>
    </source>
</evidence>
<feature type="transmembrane region" description="Helical" evidence="11">
    <location>
        <begin position="345"/>
        <end position="365"/>
    </location>
</feature>
<feature type="transmembrane region" description="Helical" evidence="11">
    <location>
        <begin position="394"/>
        <end position="416"/>
    </location>
</feature>
<dbReference type="UniPathway" id="UPA00196"/>
<feature type="transmembrane region" description="Helical" evidence="11">
    <location>
        <begin position="317"/>
        <end position="338"/>
    </location>
</feature>
<keyword evidence="4" id="KW-0328">Glycosyltransferase</keyword>
<name>A0A1Y2NYR5_STRFR</name>
<dbReference type="Pfam" id="PF13231">
    <property type="entry name" value="PMT_2"/>
    <property type="match status" value="1"/>
</dbReference>
<evidence type="ECO:0000256" key="8">
    <source>
        <dbReference type="ARBA" id="ARBA00022989"/>
    </source>
</evidence>
<dbReference type="Proteomes" id="UP000731519">
    <property type="component" value="Unassembled WGS sequence"/>
</dbReference>
<evidence type="ECO:0000313" key="16">
    <source>
        <dbReference type="Proteomes" id="UP000731519"/>
    </source>
</evidence>
<evidence type="ECO:0000256" key="5">
    <source>
        <dbReference type="ARBA" id="ARBA00022679"/>
    </source>
</evidence>
<evidence type="ECO:0000256" key="3">
    <source>
        <dbReference type="ARBA" id="ARBA00022502"/>
    </source>
</evidence>
<evidence type="ECO:0000256" key="11">
    <source>
        <dbReference type="SAM" id="Phobius"/>
    </source>
</evidence>
<keyword evidence="3" id="KW-0337">GPI-anchor biosynthesis</keyword>
<comment type="caution">
    <text evidence="14">The sequence shown here is derived from an EMBL/GenBank/DDBJ whole genome shotgun (WGS) entry which is preliminary data.</text>
</comment>
<dbReference type="EMBL" id="ASYR01000012">
    <property type="protein sequence ID" value="KAF0649792.1"/>
    <property type="molecule type" value="Genomic_DNA"/>
</dbReference>
<accession>A0A1Y2NYR5</accession>
<feature type="transmembrane region" description="Helical" evidence="11">
    <location>
        <begin position="221"/>
        <end position="238"/>
    </location>
</feature>
<evidence type="ECO:0000256" key="6">
    <source>
        <dbReference type="ARBA" id="ARBA00022692"/>
    </source>
</evidence>
<dbReference type="AlphaFoldDB" id="A0A1Y2NYR5"/>
<evidence type="ECO:0000313" key="14">
    <source>
        <dbReference type="EMBL" id="OSY52361.1"/>
    </source>
</evidence>
<evidence type="ECO:0000313" key="15">
    <source>
        <dbReference type="Proteomes" id="UP000194318"/>
    </source>
</evidence>
<reference evidence="13 16" key="1">
    <citation type="submission" date="2013-05" db="EMBL/GenBank/DDBJ databases">
        <title>Genome Sequence of Streptomyces fradiae.</title>
        <authorList>
            <person name="Kirby R."/>
        </authorList>
    </citation>
    <scope>NUCLEOTIDE SEQUENCE [LARGE SCALE GENOMIC DNA]</scope>
    <source>
        <strain evidence="13 16">ATCC 10745</strain>
    </source>
</reference>
<feature type="transmembrane region" description="Helical" evidence="11">
    <location>
        <begin position="371"/>
        <end position="387"/>
    </location>
</feature>
<keyword evidence="7" id="KW-0256">Endoplasmic reticulum</keyword>
<organism evidence="14 15">
    <name type="scientific">Streptomyces fradiae ATCC 10745 = DSM 40063</name>
    <dbReference type="NCBI Taxonomy" id="1319510"/>
    <lineage>
        <taxon>Bacteria</taxon>
        <taxon>Bacillati</taxon>
        <taxon>Actinomycetota</taxon>
        <taxon>Actinomycetes</taxon>
        <taxon>Kitasatosporales</taxon>
        <taxon>Streptomycetaceae</taxon>
        <taxon>Streptomyces</taxon>
    </lineage>
</organism>
<dbReference type="RefSeq" id="WP_031128579.1">
    <property type="nucleotide sequence ID" value="NZ_ASYR01000012.1"/>
</dbReference>
<dbReference type="EMBL" id="MIFZ01000184">
    <property type="protein sequence ID" value="OSY52361.1"/>
    <property type="molecule type" value="Genomic_DNA"/>
</dbReference>
<keyword evidence="6 11" id="KW-0812">Transmembrane</keyword>
<protein>
    <recommendedName>
        <fullName evidence="12">Glycosyltransferase RgtA/B/C/D-like domain-containing protein</fullName>
    </recommendedName>
</protein>
<evidence type="ECO:0000256" key="10">
    <source>
        <dbReference type="SAM" id="MobiDB-lite"/>
    </source>
</evidence>
<dbReference type="Proteomes" id="UP000194318">
    <property type="component" value="Unassembled WGS sequence"/>
</dbReference>
<keyword evidence="16" id="KW-1185">Reference proteome</keyword>
<feature type="transmembrane region" description="Helical" evidence="11">
    <location>
        <begin position="259"/>
        <end position="279"/>
    </location>
</feature>
<evidence type="ECO:0000256" key="1">
    <source>
        <dbReference type="ARBA" id="ARBA00004477"/>
    </source>
</evidence>
<gene>
    <name evidence="14" type="ORF">BG846_02010</name>
    <name evidence="13" type="ORF">K701_11930</name>
</gene>
<dbReference type="InterPro" id="IPR038731">
    <property type="entry name" value="RgtA/B/C-like"/>
</dbReference>
<evidence type="ECO:0000256" key="4">
    <source>
        <dbReference type="ARBA" id="ARBA00022676"/>
    </source>
</evidence>
<comment type="pathway">
    <text evidence="2">Glycolipid biosynthesis; glycosylphosphatidylinositol-anchor biosynthesis.</text>
</comment>
<proteinExistence type="predicted"/>
<feature type="transmembrane region" description="Helical" evidence="11">
    <location>
        <begin position="44"/>
        <end position="64"/>
    </location>
</feature>
<dbReference type="GO" id="GO:0000009">
    <property type="term" value="F:alpha-1,6-mannosyltransferase activity"/>
    <property type="evidence" value="ECO:0007669"/>
    <property type="project" value="InterPro"/>
</dbReference>
<dbReference type="InterPro" id="IPR007315">
    <property type="entry name" value="PIG-V/Gpi18"/>
</dbReference>
<dbReference type="GeneID" id="91403232"/>
<feature type="transmembrane region" description="Helical" evidence="11">
    <location>
        <begin position="135"/>
        <end position="155"/>
    </location>
</feature>